<evidence type="ECO:0000256" key="2">
    <source>
        <dbReference type="ARBA" id="ARBA00009772"/>
    </source>
</evidence>
<evidence type="ECO:0000256" key="5">
    <source>
        <dbReference type="ARBA" id="ARBA00022989"/>
    </source>
</evidence>
<dbReference type="GO" id="GO:0005886">
    <property type="term" value="C:plasma membrane"/>
    <property type="evidence" value="ECO:0007669"/>
    <property type="project" value="UniProtKB-SubCell"/>
</dbReference>
<keyword evidence="6 7" id="KW-0472">Membrane</keyword>
<evidence type="ECO:0000256" key="7">
    <source>
        <dbReference type="RuleBase" id="RU362072"/>
    </source>
</evidence>
<dbReference type="EMBL" id="LR134140">
    <property type="protein sequence ID" value="VDZ98348.1"/>
    <property type="molecule type" value="Genomic_DNA"/>
</dbReference>
<evidence type="ECO:0000256" key="4">
    <source>
        <dbReference type="ARBA" id="ARBA00022692"/>
    </source>
</evidence>
<feature type="transmembrane region" description="Helical" evidence="7">
    <location>
        <begin position="12"/>
        <end position="33"/>
    </location>
</feature>
<comment type="similarity">
    <text evidence="2 7">Belongs to the FliR/MopE/SpaR family.</text>
</comment>
<protein>
    <submittedName>
        <fullName evidence="8">Virulence associated secretory protein</fullName>
    </submittedName>
</protein>
<feature type="transmembrane region" description="Helical" evidence="7">
    <location>
        <begin position="78"/>
        <end position="102"/>
    </location>
</feature>
<dbReference type="PANTHER" id="PTHR30065">
    <property type="entry name" value="FLAGELLAR BIOSYNTHETIC PROTEIN FLIR"/>
    <property type="match status" value="1"/>
</dbReference>
<organism evidence="8 9">
    <name type="scientific">Salmonella enterica I</name>
    <dbReference type="NCBI Taxonomy" id="59201"/>
    <lineage>
        <taxon>Bacteria</taxon>
        <taxon>Pseudomonadati</taxon>
        <taxon>Pseudomonadota</taxon>
        <taxon>Gammaproteobacteria</taxon>
        <taxon>Enterobacterales</taxon>
        <taxon>Enterobacteriaceae</taxon>
        <taxon>Salmonella</taxon>
    </lineage>
</organism>
<dbReference type="PANTHER" id="PTHR30065:SF1">
    <property type="entry name" value="SURFACE PRESENTATION OF ANTIGENS PROTEIN SPAR"/>
    <property type="match status" value="1"/>
</dbReference>
<gene>
    <name evidence="8" type="primary">spaR</name>
    <name evidence="8" type="ORF">NCTC129_04610</name>
</gene>
<evidence type="ECO:0000256" key="6">
    <source>
        <dbReference type="ARBA" id="ARBA00023136"/>
    </source>
</evidence>
<name>A0A447N4X2_SALET</name>
<accession>A0A447N4X2</accession>
<sequence length="293" mass="31957">MFYALYFEIHHLVASAALGFARVAPIFFFLPFLNSGVLSGAPRNAIIILVALGVWPHALNEAPPFLSVAMIPLVLQEAAVGVMLGCLLSWPFWVMHALGCIIDNQRGATLSSSIDPANGIDTSEMANFLNMFAAVVYLQNGGLVTMVDVLNKSYQLCDPMNECTPSLPPLLTFINQVAQNALVLASPVVLVLLLSEVFLGFIVALCSANERFCDFTDGKKRYCRFNYAALFLSGTTGQCTATLFPGHRIKQLVLRARGDACPRIKQKNRLKNGWKTPLKKASHLKVKISLSPA</sequence>
<feature type="transmembrane region" description="Helical" evidence="7">
    <location>
        <begin position="181"/>
        <end position="205"/>
    </location>
</feature>
<keyword evidence="5 7" id="KW-1133">Transmembrane helix</keyword>
<dbReference type="AlphaFoldDB" id="A0A447N4X2"/>
<dbReference type="PRINTS" id="PR00953">
    <property type="entry name" value="TYPE3IMRPROT"/>
</dbReference>
<keyword evidence="3 7" id="KW-1003">Cell membrane</keyword>
<evidence type="ECO:0000313" key="8">
    <source>
        <dbReference type="EMBL" id="VDZ98348.1"/>
    </source>
</evidence>
<proteinExistence type="inferred from homology"/>
<dbReference type="Pfam" id="PF01311">
    <property type="entry name" value="Bac_export_1"/>
    <property type="match status" value="1"/>
</dbReference>
<reference evidence="8 9" key="1">
    <citation type="submission" date="2018-12" db="EMBL/GenBank/DDBJ databases">
        <authorList>
            <consortium name="Pathogen Informatics"/>
        </authorList>
    </citation>
    <scope>NUCLEOTIDE SEQUENCE [LARGE SCALE GENOMIC DNA]</scope>
    <source>
        <strain evidence="8 9">NCTC129</strain>
    </source>
</reference>
<dbReference type="InterPro" id="IPR006304">
    <property type="entry name" value="T3SS_SpaR/YscT"/>
</dbReference>
<comment type="caution">
    <text evidence="7">Lacks conserved residue(s) required for the propagation of feature annotation.</text>
</comment>
<comment type="subcellular location">
    <subcellularLocation>
        <location evidence="1 7">Cell membrane</location>
        <topology evidence="1 7">Multi-pass membrane protein</topology>
    </subcellularLocation>
</comment>
<feature type="transmembrane region" description="Helical" evidence="7">
    <location>
        <begin position="40"/>
        <end position="58"/>
    </location>
</feature>
<evidence type="ECO:0000313" key="9">
    <source>
        <dbReference type="Proteomes" id="UP000282086"/>
    </source>
</evidence>
<keyword evidence="4 7" id="KW-0812">Transmembrane</keyword>
<dbReference type="NCBIfam" id="TIGR01401">
    <property type="entry name" value="fliR_like_III"/>
    <property type="match status" value="1"/>
</dbReference>
<dbReference type="InterPro" id="IPR002010">
    <property type="entry name" value="T3SS_IM_R"/>
</dbReference>
<dbReference type="Proteomes" id="UP000282086">
    <property type="component" value="Chromosome"/>
</dbReference>
<evidence type="ECO:0000256" key="1">
    <source>
        <dbReference type="ARBA" id="ARBA00004651"/>
    </source>
</evidence>
<dbReference type="GO" id="GO:0006605">
    <property type="term" value="P:protein targeting"/>
    <property type="evidence" value="ECO:0007669"/>
    <property type="project" value="UniProtKB-UniRule"/>
</dbReference>
<evidence type="ECO:0000256" key="3">
    <source>
        <dbReference type="ARBA" id="ARBA00022475"/>
    </source>
</evidence>